<accession>A0A7S3I5C1</accession>
<keyword evidence="1" id="KW-0472">Membrane</keyword>
<protein>
    <submittedName>
        <fullName evidence="2">Uncharacterized protein</fullName>
    </submittedName>
</protein>
<name>A0A7S3I5C1_9SPIT</name>
<evidence type="ECO:0000313" key="2">
    <source>
        <dbReference type="EMBL" id="CAE0314088.1"/>
    </source>
</evidence>
<gene>
    <name evidence="2" type="ORF">FEHR0123_LOCUS9012</name>
</gene>
<sequence length="128" mass="13169">MTKVMEIVGASMAPGTVTAVGIGQGSSPAYSWTDTGNKLDTAKTVFDSKVRYTLEMHDSKTAAIRYENIKFGATSAMQGVYSKVSNVEKSTVSYVTLAAPTPVVLVVSGALSAVAAAGTALSLLAIAF</sequence>
<keyword evidence="1" id="KW-0812">Transmembrane</keyword>
<dbReference type="AlphaFoldDB" id="A0A7S3I5C1"/>
<proteinExistence type="predicted"/>
<reference evidence="2" key="1">
    <citation type="submission" date="2021-01" db="EMBL/GenBank/DDBJ databases">
        <authorList>
            <person name="Corre E."/>
            <person name="Pelletier E."/>
            <person name="Niang G."/>
            <person name="Scheremetjew M."/>
            <person name="Finn R."/>
            <person name="Kale V."/>
            <person name="Holt S."/>
            <person name="Cochrane G."/>
            <person name="Meng A."/>
            <person name="Brown T."/>
            <person name="Cohen L."/>
        </authorList>
    </citation>
    <scope>NUCLEOTIDE SEQUENCE</scope>
    <source>
        <strain evidence="2">Fehren 1</strain>
    </source>
</reference>
<organism evidence="2">
    <name type="scientific">Favella ehrenbergii</name>
    <dbReference type="NCBI Taxonomy" id="182087"/>
    <lineage>
        <taxon>Eukaryota</taxon>
        <taxon>Sar</taxon>
        <taxon>Alveolata</taxon>
        <taxon>Ciliophora</taxon>
        <taxon>Intramacronucleata</taxon>
        <taxon>Spirotrichea</taxon>
        <taxon>Choreotrichia</taxon>
        <taxon>Tintinnida</taxon>
        <taxon>Xystonellidae</taxon>
        <taxon>Favella</taxon>
    </lineage>
</organism>
<dbReference type="EMBL" id="HBIE01030070">
    <property type="protein sequence ID" value="CAE0314088.1"/>
    <property type="molecule type" value="Transcribed_RNA"/>
</dbReference>
<evidence type="ECO:0000256" key="1">
    <source>
        <dbReference type="SAM" id="Phobius"/>
    </source>
</evidence>
<keyword evidence="1" id="KW-1133">Transmembrane helix</keyword>
<feature type="transmembrane region" description="Helical" evidence="1">
    <location>
        <begin position="103"/>
        <end position="127"/>
    </location>
</feature>